<name>A0A391NU72_9EUKA</name>
<dbReference type="Proteomes" id="UP000265618">
    <property type="component" value="Unassembled WGS sequence"/>
</dbReference>
<keyword evidence="3" id="KW-1185">Reference proteome</keyword>
<reference evidence="2 3" key="1">
    <citation type="journal article" date="2018" name="PLoS ONE">
        <title>The draft genome of Kipferlia bialata reveals reductive genome evolution in fornicate parasites.</title>
        <authorList>
            <person name="Tanifuji G."/>
            <person name="Takabayashi S."/>
            <person name="Kume K."/>
            <person name="Takagi M."/>
            <person name="Nakayama T."/>
            <person name="Kamikawa R."/>
            <person name="Inagaki Y."/>
            <person name="Hashimoto T."/>
        </authorList>
    </citation>
    <scope>NUCLEOTIDE SEQUENCE [LARGE SCALE GENOMIC DNA]</scope>
    <source>
        <strain evidence="2">NY0173</strain>
    </source>
</reference>
<feature type="coiled-coil region" evidence="1">
    <location>
        <begin position="4"/>
        <end position="112"/>
    </location>
</feature>
<dbReference type="AlphaFoldDB" id="A0A391NU72"/>
<proteinExistence type="predicted"/>
<evidence type="ECO:0000313" key="2">
    <source>
        <dbReference type="EMBL" id="GCA64771.1"/>
    </source>
</evidence>
<gene>
    <name evidence="2" type="ORF">KIPB_015346</name>
</gene>
<accession>A0A391NU72</accession>
<feature type="non-terminal residue" evidence="2">
    <location>
        <position position="1"/>
    </location>
</feature>
<protein>
    <submittedName>
        <fullName evidence="2">Uncharacterized protein</fullName>
    </submittedName>
</protein>
<organism evidence="2 3">
    <name type="scientific">Kipferlia bialata</name>
    <dbReference type="NCBI Taxonomy" id="797122"/>
    <lineage>
        <taxon>Eukaryota</taxon>
        <taxon>Metamonada</taxon>
        <taxon>Carpediemonas-like organisms</taxon>
        <taxon>Kipferlia</taxon>
    </lineage>
</organism>
<comment type="caution">
    <text evidence="2">The sequence shown here is derived from an EMBL/GenBank/DDBJ whole genome shotgun (WGS) entry which is preliminary data.</text>
</comment>
<sequence length="120" mass="13252">CIYISEAEHKGQREEKKAHDLQAKVKAAEVKLVAAEKRAQSLQERCNAAEAKAITLERKSAQAAATIKGEADAEIADLKRRVASLLEAERKAEEAESRCESLSRTLEDTRAELEASKVYI</sequence>
<evidence type="ECO:0000313" key="3">
    <source>
        <dbReference type="Proteomes" id="UP000265618"/>
    </source>
</evidence>
<dbReference type="SUPFAM" id="SSF57997">
    <property type="entry name" value="Tropomyosin"/>
    <property type="match status" value="1"/>
</dbReference>
<keyword evidence="1" id="KW-0175">Coiled coil</keyword>
<evidence type="ECO:0000256" key="1">
    <source>
        <dbReference type="SAM" id="Coils"/>
    </source>
</evidence>
<dbReference type="EMBL" id="BDIP01008532">
    <property type="protein sequence ID" value="GCA64771.1"/>
    <property type="molecule type" value="Genomic_DNA"/>
</dbReference>